<dbReference type="InterPro" id="IPR020476">
    <property type="entry name" value="Nudix_hydrolase"/>
</dbReference>
<keyword evidence="6" id="KW-0227">DNA damage</keyword>
<evidence type="ECO:0000256" key="13">
    <source>
        <dbReference type="ARBA" id="ARBA00040794"/>
    </source>
</evidence>
<evidence type="ECO:0000256" key="14">
    <source>
        <dbReference type="ARBA" id="ARBA00041592"/>
    </source>
</evidence>
<dbReference type="GO" id="GO:0008413">
    <property type="term" value="F:8-oxo-7,8-dihydroguanosine triphosphate pyrophosphatase activity"/>
    <property type="evidence" value="ECO:0007669"/>
    <property type="project" value="TreeGrafter"/>
</dbReference>
<feature type="domain" description="Nudix hydrolase" evidence="17">
    <location>
        <begin position="5"/>
        <end position="133"/>
    </location>
</feature>
<dbReference type="EC" id="3.6.1.55" evidence="12"/>
<dbReference type="SUPFAM" id="SSF55811">
    <property type="entry name" value="Nudix"/>
    <property type="match status" value="1"/>
</dbReference>
<evidence type="ECO:0000256" key="11">
    <source>
        <dbReference type="ARBA" id="ARBA00036904"/>
    </source>
</evidence>
<proteinExistence type="inferred from homology"/>
<keyword evidence="9" id="KW-0234">DNA repair</keyword>
<evidence type="ECO:0000259" key="17">
    <source>
        <dbReference type="PROSITE" id="PS51462"/>
    </source>
</evidence>
<dbReference type="Gene3D" id="3.90.79.10">
    <property type="entry name" value="Nucleoside Triphosphate Pyrophosphohydrolase"/>
    <property type="match status" value="1"/>
</dbReference>
<evidence type="ECO:0000256" key="10">
    <source>
        <dbReference type="ARBA" id="ARBA00035861"/>
    </source>
</evidence>
<evidence type="ECO:0000256" key="5">
    <source>
        <dbReference type="ARBA" id="ARBA00022723"/>
    </source>
</evidence>
<dbReference type="GO" id="GO:0044715">
    <property type="term" value="F:8-oxo-dGDP phosphatase activity"/>
    <property type="evidence" value="ECO:0007669"/>
    <property type="project" value="TreeGrafter"/>
</dbReference>
<evidence type="ECO:0000256" key="9">
    <source>
        <dbReference type="ARBA" id="ARBA00023204"/>
    </source>
</evidence>
<dbReference type="PRINTS" id="PR00502">
    <property type="entry name" value="NUDIXFAMILY"/>
</dbReference>
<comment type="caution">
    <text evidence="18">The sequence shown here is derived from an EMBL/GenBank/DDBJ whole genome shotgun (WGS) entry which is preliminary data.</text>
</comment>
<evidence type="ECO:0000256" key="8">
    <source>
        <dbReference type="ARBA" id="ARBA00022842"/>
    </source>
</evidence>
<dbReference type="InterPro" id="IPR047127">
    <property type="entry name" value="MutT-like"/>
</dbReference>
<evidence type="ECO:0000256" key="7">
    <source>
        <dbReference type="ARBA" id="ARBA00022801"/>
    </source>
</evidence>
<accession>A0A844ZXX4</accession>
<evidence type="ECO:0000256" key="1">
    <source>
        <dbReference type="ARBA" id="ARBA00001946"/>
    </source>
</evidence>
<dbReference type="GO" id="GO:0035539">
    <property type="term" value="F:8-oxo-7,8-dihydrodeoxyguanosine triphosphate pyrophosphatase activity"/>
    <property type="evidence" value="ECO:0007669"/>
    <property type="project" value="UniProtKB-EC"/>
</dbReference>
<evidence type="ECO:0000256" key="3">
    <source>
        <dbReference type="ARBA" id="ARBA00022457"/>
    </source>
</evidence>
<dbReference type="PANTHER" id="PTHR47707">
    <property type="entry name" value="8-OXO-DGTP DIPHOSPHATASE"/>
    <property type="match status" value="1"/>
</dbReference>
<keyword evidence="4" id="KW-0235">DNA replication</keyword>
<dbReference type="GO" id="GO:0046872">
    <property type="term" value="F:metal ion binding"/>
    <property type="evidence" value="ECO:0007669"/>
    <property type="project" value="UniProtKB-KW"/>
</dbReference>
<dbReference type="PROSITE" id="PS51462">
    <property type="entry name" value="NUDIX"/>
    <property type="match status" value="1"/>
</dbReference>
<gene>
    <name evidence="18" type="ORF">GRI62_05105</name>
</gene>
<dbReference type="PANTHER" id="PTHR47707:SF1">
    <property type="entry name" value="NUDIX HYDROLASE FAMILY PROTEIN"/>
    <property type="match status" value="1"/>
</dbReference>
<dbReference type="GO" id="GO:0044716">
    <property type="term" value="F:8-oxo-GDP phosphatase activity"/>
    <property type="evidence" value="ECO:0007669"/>
    <property type="project" value="TreeGrafter"/>
</dbReference>
<keyword evidence="3" id="KW-0515">Mutator protein</keyword>
<dbReference type="InterPro" id="IPR000086">
    <property type="entry name" value="NUDIX_hydrolase_dom"/>
</dbReference>
<name>A0A844ZXX4_9SPHN</name>
<evidence type="ECO:0000256" key="6">
    <source>
        <dbReference type="ARBA" id="ARBA00022763"/>
    </source>
</evidence>
<evidence type="ECO:0000256" key="16">
    <source>
        <dbReference type="ARBA" id="ARBA00042798"/>
    </source>
</evidence>
<keyword evidence="19" id="KW-1185">Reference proteome</keyword>
<evidence type="ECO:0000256" key="2">
    <source>
        <dbReference type="ARBA" id="ARBA00005582"/>
    </source>
</evidence>
<dbReference type="InterPro" id="IPR015797">
    <property type="entry name" value="NUDIX_hydrolase-like_dom_sf"/>
</dbReference>
<evidence type="ECO:0000256" key="4">
    <source>
        <dbReference type="ARBA" id="ARBA00022705"/>
    </source>
</evidence>
<sequence length="136" mass="14924">MEDIPTFLTVVALALFDSEGRILLQQRPAGKHHAGLWEFPGGKVEAGEFPRDALVREIEEELAIALDPQTLSPCHFAEDYGHTPIVLLLYTSRQAGVRPRGMDGQAWRWSLPAEAAALPLAPMDRALLNLLSDKAA</sequence>
<dbReference type="AlphaFoldDB" id="A0A844ZXX4"/>
<evidence type="ECO:0000313" key="19">
    <source>
        <dbReference type="Proteomes" id="UP000460626"/>
    </source>
</evidence>
<keyword evidence="7" id="KW-0378">Hydrolase</keyword>
<comment type="catalytic activity">
    <reaction evidence="10">
        <text>8-oxo-dGTP + H2O = 8-oxo-dGMP + diphosphate + H(+)</text>
        <dbReference type="Rhea" id="RHEA:31575"/>
        <dbReference type="ChEBI" id="CHEBI:15377"/>
        <dbReference type="ChEBI" id="CHEBI:15378"/>
        <dbReference type="ChEBI" id="CHEBI:33019"/>
        <dbReference type="ChEBI" id="CHEBI:63224"/>
        <dbReference type="ChEBI" id="CHEBI:77896"/>
        <dbReference type="EC" id="3.6.1.55"/>
    </reaction>
</comment>
<evidence type="ECO:0000313" key="18">
    <source>
        <dbReference type="EMBL" id="MXO92983.1"/>
    </source>
</evidence>
<evidence type="ECO:0000256" key="15">
    <source>
        <dbReference type="ARBA" id="ARBA00041979"/>
    </source>
</evidence>
<keyword evidence="5" id="KW-0479">Metal-binding</keyword>
<protein>
    <recommendedName>
        <fullName evidence="13">8-oxo-dGTP diphosphatase</fullName>
        <ecNumber evidence="12">3.6.1.55</ecNumber>
    </recommendedName>
    <alternativeName>
        <fullName evidence="16">7,8-dihydro-8-oxoguanine-triphosphatase</fullName>
    </alternativeName>
    <alternativeName>
        <fullName evidence="15">Mutator protein MutT</fullName>
    </alternativeName>
    <alternativeName>
        <fullName evidence="14">dGTP pyrophosphohydrolase</fullName>
    </alternativeName>
</protein>
<dbReference type="Pfam" id="PF00293">
    <property type="entry name" value="NUDIX"/>
    <property type="match status" value="1"/>
</dbReference>
<comment type="cofactor">
    <cofactor evidence="1">
        <name>Mg(2+)</name>
        <dbReference type="ChEBI" id="CHEBI:18420"/>
    </cofactor>
</comment>
<reference evidence="18 19" key="1">
    <citation type="submission" date="2019-12" db="EMBL/GenBank/DDBJ databases">
        <title>Genomic-based taxomic classification of the family Erythrobacteraceae.</title>
        <authorList>
            <person name="Xu L."/>
        </authorList>
    </citation>
    <scope>NUCLEOTIDE SEQUENCE [LARGE SCALE GENOMIC DNA]</scope>
    <source>
        <strain evidence="18 19">RC4-10-4</strain>
    </source>
</reference>
<organism evidence="18 19">
    <name type="scientific">Aurantiacibacter arachoides</name>
    <dbReference type="NCBI Taxonomy" id="1850444"/>
    <lineage>
        <taxon>Bacteria</taxon>
        <taxon>Pseudomonadati</taxon>
        <taxon>Pseudomonadota</taxon>
        <taxon>Alphaproteobacteria</taxon>
        <taxon>Sphingomonadales</taxon>
        <taxon>Erythrobacteraceae</taxon>
        <taxon>Aurantiacibacter</taxon>
    </lineage>
</organism>
<dbReference type="GO" id="GO:0006260">
    <property type="term" value="P:DNA replication"/>
    <property type="evidence" value="ECO:0007669"/>
    <property type="project" value="UniProtKB-KW"/>
</dbReference>
<comment type="similarity">
    <text evidence="2">Belongs to the Nudix hydrolase family.</text>
</comment>
<evidence type="ECO:0000256" key="12">
    <source>
        <dbReference type="ARBA" id="ARBA00038905"/>
    </source>
</evidence>
<dbReference type="GO" id="GO:0006281">
    <property type="term" value="P:DNA repair"/>
    <property type="evidence" value="ECO:0007669"/>
    <property type="project" value="UniProtKB-KW"/>
</dbReference>
<dbReference type="EMBL" id="WTYH01000001">
    <property type="protein sequence ID" value="MXO92983.1"/>
    <property type="molecule type" value="Genomic_DNA"/>
</dbReference>
<dbReference type="Proteomes" id="UP000460626">
    <property type="component" value="Unassembled WGS sequence"/>
</dbReference>
<keyword evidence="8" id="KW-0460">Magnesium</keyword>
<dbReference type="OrthoDB" id="9810648at2"/>
<comment type="catalytic activity">
    <reaction evidence="11">
        <text>8-oxo-GTP + H2O = 8-oxo-GMP + diphosphate + H(+)</text>
        <dbReference type="Rhea" id="RHEA:67616"/>
        <dbReference type="ChEBI" id="CHEBI:15377"/>
        <dbReference type="ChEBI" id="CHEBI:15378"/>
        <dbReference type="ChEBI" id="CHEBI:33019"/>
        <dbReference type="ChEBI" id="CHEBI:143553"/>
        <dbReference type="ChEBI" id="CHEBI:145694"/>
    </reaction>
</comment>